<feature type="binding site" evidence="15">
    <location>
        <begin position="162"/>
        <end position="163"/>
    </location>
    <ligand>
        <name>NADP(+)</name>
        <dbReference type="ChEBI" id="CHEBI:58349"/>
    </ligand>
</feature>
<feature type="binding site" evidence="15">
    <location>
        <position position="245"/>
    </location>
    <ligand>
        <name>substrate</name>
    </ligand>
</feature>
<protein>
    <recommendedName>
        <fullName evidence="6 15">Aspartate-semialdehyde dehydrogenase</fullName>
        <shortName evidence="15">ASA dehydrogenase</shortName>
        <shortName evidence="15">ASADH</shortName>
        <ecNumber evidence="6 15">1.2.1.11</ecNumber>
    </recommendedName>
    <alternativeName>
        <fullName evidence="15">Aspartate-beta-semialdehyde dehydrogenase</fullName>
    </alternativeName>
</protein>
<dbReference type="NCBIfam" id="TIGR01296">
    <property type="entry name" value="asd_B"/>
    <property type="match status" value="1"/>
</dbReference>
<feature type="binding site" evidence="15">
    <location>
        <position position="325"/>
    </location>
    <ligand>
        <name>NADP(+)</name>
        <dbReference type="ChEBI" id="CHEBI:58349"/>
    </ligand>
</feature>
<comment type="pathway">
    <text evidence="3 15">Amino-acid biosynthesis; L-threonine biosynthesis; L-threonine from L-aspartate: step 2/5.</text>
</comment>
<dbReference type="SMART" id="SM00859">
    <property type="entry name" value="Semialdhyde_dh"/>
    <property type="match status" value="1"/>
</dbReference>
<sequence length="346" mass="37619">MSQQKMFNVAVVGATGAVGEQIIGLLEKRDFPIAELKLLSSARSAGKKVTFKGKEYTVEEATPESFKGVEIALFSAGGDVSKALAPHAVKHGAVCIDNTNAYRMDPDTPLVVPEVNLDKVNEHKGIIANPNCSTIQMVAALKPLQDKYGISRIIVSTYQAVSGAGSRAIDEMLRQTREVLDGNEANPDILPVGSLPVKHQIAFNAIPQIDKFQDNGYTLEELKMVRETKKIMDDESIDVTATCVRIPVVYGHSESVYVELKQDYELEDVKKLLADAPGVVLVDDPAGQRYPLATDAAGKPDVFVGRLRRDLGHARGLNLWIVSDNLLKGAAWNAVQIAEYIAIEKP</sequence>
<keyword evidence="11 15" id="KW-0560">Oxidoreductase</keyword>
<keyword evidence="10 15" id="KW-0220">Diaminopimelate biosynthesis</keyword>
<dbReference type="Pfam" id="PF02774">
    <property type="entry name" value="Semialdhyde_dhC"/>
    <property type="match status" value="1"/>
</dbReference>
<dbReference type="Proteomes" id="UP000670947">
    <property type="component" value="Unassembled WGS sequence"/>
</dbReference>
<reference evidence="17 18" key="1">
    <citation type="submission" date="2021-03" db="EMBL/GenBank/DDBJ databases">
        <title>Paenibacillus artemisicola MWE-103 whole genome sequence.</title>
        <authorList>
            <person name="Ham Y.J."/>
        </authorList>
    </citation>
    <scope>NUCLEOTIDE SEQUENCE [LARGE SCALE GENOMIC DNA]</scope>
    <source>
        <strain evidence="17 18">MWE-103</strain>
    </source>
</reference>
<name>A0ABS3WE34_9BACL</name>
<keyword evidence="7 15" id="KW-0028">Amino-acid biosynthesis</keyword>
<evidence type="ECO:0000256" key="3">
    <source>
        <dbReference type="ARBA" id="ARBA00005097"/>
    </source>
</evidence>
<comment type="function">
    <text evidence="15">Catalyzes the NADPH-dependent formation of L-aspartate-semialdehyde (L-ASA) by the reductive dephosphorylation of L-aspartyl-4-phosphate.</text>
</comment>
<dbReference type="GO" id="GO:0004073">
    <property type="term" value="F:aspartate-semialdehyde dehydrogenase activity"/>
    <property type="evidence" value="ECO:0007669"/>
    <property type="project" value="UniProtKB-EC"/>
</dbReference>
<dbReference type="Gene3D" id="3.30.360.10">
    <property type="entry name" value="Dihydrodipicolinate Reductase, domain 2"/>
    <property type="match status" value="1"/>
</dbReference>
<keyword evidence="13 15" id="KW-0486">Methionine biosynthesis</keyword>
<dbReference type="InterPro" id="IPR000534">
    <property type="entry name" value="Semialdehyde_DH_NAD-bd"/>
</dbReference>
<dbReference type="SUPFAM" id="SSF55347">
    <property type="entry name" value="Glyceraldehyde-3-phosphate dehydrogenase-like, C-terminal domain"/>
    <property type="match status" value="1"/>
</dbReference>
<gene>
    <name evidence="15" type="primary">asd</name>
    <name evidence="17" type="ORF">I8J29_20490</name>
</gene>
<dbReference type="PIRSF" id="PIRSF000148">
    <property type="entry name" value="ASA_dh"/>
    <property type="match status" value="1"/>
</dbReference>
<keyword evidence="9 15" id="KW-0521">NADP</keyword>
<dbReference type="Gene3D" id="3.40.50.720">
    <property type="entry name" value="NAD(P)-binding Rossmann-like Domain"/>
    <property type="match status" value="1"/>
</dbReference>
<comment type="subunit">
    <text evidence="5 15">Homodimer.</text>
</comment>
<comment type="caution">
    <text evidence="15">Lacks conserved residue(s) required for the propagation of feature annotation.</text>
</comment>
<evidence type="ECO:0000256" key="13">
    <source>
        <dbReference type="ARBA" id="ARBA00023167"/>
    </source>
</evidence>
<dbReference type="InterPro" id="IPR012080">
    <property type="entry name" value="Asp_semialdehyde_DH"/>
</dbReference>
<evidence type="ECO:0000256" key="15">
    <source>
        <dbReference type="HAMAP-Rule" id="MF_02121"/>
    </source>
</evidence>
<feature type="active site" description="Proton acceptor" evidence="15">
    <location>
        <position position="252"/>
    </location>
</feature>
<keyword evidence="12 15" id="KW-0457">Lysine biosynthesis</keyword>
<dbReference type="PANTHER" id="PTHR46278:SF2">
    <property type="entry name" value="ASPARTATE-SEMIALDEHYDE DEHYDROGENASE"/>
    <property type="match status" value="1"/>
</dbReference>
<feature type="binding site" evidence="15">
    <location>
        <position position="103"/>
    </location>
    <ligand>
        <name>phosphate</name>
        <dbReference type="ChEBI" id="CHEBI:43474"/>
    </ligand>
</feature>
<evidence type="ECO:0000256" key="8">
    <source>
        <dbReference type="ARBA" id="ARBA00022697"/>
    </source>
</evidence>
<feature type="binding site" evidence="15">
    <location>
        <begin position="43"/>
        <end position="44"/>
    </location>
    <ligand>
        <name>NADP(+)</name>
        <dbReference type="ChEBI" id="CHEBI:58349"/>
    </ligand>
</feature>
<evidence type="ECO:0000256" key="1">
    <source>
        <dbReference type="ARBA" id="ARBA00005021"/>
    </source>
</evidence>
<comment type="pathway">
    <text evidence="1 15">Amino-acid biosynthesis; L-methionine biosynthesis via de novo pathway; L-homoserine from L-aspartate: step 2/3.</text>
</comment>
<evidence type="ECO:0000256" key="6">
    <source>
        <dbReference type="ARBA" id="ARBA00013120"/>
    </source>
</evidence>
<dbReference type="InterPro" id="IPR036291">
    <property type="entry name" value="NAD(P)-bd_dom_sf"/>
</dbReference>
<comment type="pathway">
    <text evidence="2 15">Amino-acid biosynthesis; L-lysine biosynthesis via DAP pathway; (S)-tetrahydrodipicolinate from L-aspartate: step 2/4.</text>
</comment>
<dbReference type="SUPFAM" id="SSF51735">
    <property type="entry name" value="NAD(P)-binding Rossmann-fold domains"/>
    <property type="match status" value="1"/>
</dbReference>
<dbReference type="PANTHER" id="PTHR46278">
    <property type="entry name" value="DEHYDROGENASE, PUTATIVE-RELATED"/>
    <property type="match status" value="1"/>
</dbReference>
<dbReference type="InterPro" id="IPR005986">
    <property type="entry name" value="Asp_semialdehyde_DH_beta"/>
</dbReference>
<accession>A0ABS3WE34</accession>
<feature type="binding site" evidence="15">
    <location>
        <begin position="15"/>
        <end position="18"/>
    </location>
    <ligand>
        <name>NADP(+)</name>
        <dbReference type="ChEBI" id="CHEBI:58349"/>
    </ligand>
</feature>
<dbReference type="HAMAP" id="MF_02121">
    <property type="entry name" value="ASADH"/>
    <property type="match status" value="1"/>
</dbReference>
<dbReference type="NCBIfam" id="NF011456">
    <property type="entry name" value="PRK14874.1"/>
    <property type="match status" value="1"/>
</dbReference>
<evidence type="ECO:0000256" key="4">
    <source>
        <dbReference type="ARBA" id="ARBA00010584"/>
    </source>
</evidence>
<dbReference type="RefSeq" id="WP_208849360.1">
    <property type="nucleotide sequence ID" value="NZ_JAGGDJ010000020.1"/>
</dbReference>
<evidence type="ECO:0000256" key="5">
    <source>
        <dbReference type="ARBA" id="ARBA00011738"/>
    </source>
</evidence>
<feature type="binding site" evidence="15">
    <location>
        <position position="159"/>
    </location>
    <ligand>
        <name>substrate</name>
    </ligand>
</feature>
<proteinExistence type="inferred from homology"/>
<feature type="domain" description="Semialdehyde dehydrogenase NAD-binding" evidence="16">
    <location>
        <begin position="8"/>
        <end position="123"/>
    </location>
</feature>
<evidence type="ECO:0000256" key="11">
    <source>
        <dbReference type="ARBA" id="ARBA00023002"/>
    </source>
</evidence>
<organism evidence="17 18">
    <name type="scientific">Paenibacillus artemisiicola</name>
    <dbReference type="NCBI Taxonomy" id="1172618"/>
    <lineage>
        <taxon>Bacteria</taxon>
        <taxon>Bacillati</taxon>
        <taxon>Bacillota</taxon>
        <taxon>Bacilli</taxon>
        <taxon>Bacillales</taxon>
        <taxon>Paenibacillaceae</taxon>
        <taxon>Paenibacillus</taxon>
    </lineage>
</organism>
<evidence type="ECO:0000259" key="16">
    <source>
        <dbReference type="SMART" id="SM00859"/>
    </source>
</evidence>
<dbReference type="CDD" id="cd18131">
    <property type="entry name" value="ASADH_C_bac_euk_like"/>
    <property type="match status" value="1"/>
</dbReference>
<dbReference type="InterPro" id="IPR012280">
    <property type="entry name" value="Semialdhyde_DH_dimer_dom"/>
</dbReference>
<dbReference type="EMBL" id="JAGGDJ010000020">
    <property type="protein sequence ID" value="MBO7746599.1"/>
    <property type="molecule type" value="Genomic_DNA"/>
</dbReference>
<evidence type="ECO:0000256" key="10">
    <source>
        <dbReference type="ARBA" id="ARBA00022915"/>
    </source>
</evidence>
<comment type="similarity">
    <text evidence="4 15">Belongs to the aspartate-semialdehyde dehydrogenase family.</text>
</comment>
<dbReference type="Pfam" id="PF01118">
    <property type="entry name" value="Semialdhyde_dh"/>
    <property type="match status" value="1"/>
</dbReference>
<comment type="caution">
    <text evidence="17">The sequence shown here is derived from an EMBL/GenBank/DDBJ whole genome shotgun (WGS) entry which is preliminary data.</text>
</comment>
<evidence type="ECO:0000256" key="14">
    <source>
        <dbReference type="ARBA" id="ARBA00047891"/>
    </source>
</evidence>
<evidence type="ECO:0000256" key="9">
    <source>
        <dbReference type="ARBA" id="ARBA00022857"/>
    </source>
</evidence>
<feature type="active site" description="Acyl-thioester intermediate" evidence="15">
    <location>
        <position position="132"/>
    </location>
</feature>
<evidence type="ECO:0000256" key="7">
    <source>
        <dbReference type="ARBA" id="ARBA00022605"/>
    </source>
</evidence>
<keyword evidence="8 15" id="KW-0791">Threonine biosynthesis</keyword>
<dbReference type="CDD" id="cd02316">
    <property type="entry name" value="VcASADH2_like_N"/>
    <property type="match status" value="1"/>
</dbReference>
<evidence type="ECO:0000256" key="2">
    <source>
        <dbReference type="ARBA" id="ARBA00005076"/>
    </source>
</evidence>
<dbReference type="EC" id="1.2.1.11" evidence="6 15"/>
<comment type="catalytic activity">
    <reaction evidence="14 15">
        <text>L-aspartate 4-semialdehyde + phosphate + NADP(+) = 4-phospho-L-aspartate + NADPH + H(+)</text>
        <dbReference type="Rhea" id="RHEA:24284"/>
        <dbReference type="ChEBI" id="CHEBI:15378"/>
        <dbReference type="ChEBI" id="CHEBI:43474"/>
        <dbReference type="ChEBI" id="CHEBI:57535"/>
        <dbReference type="ChEBI" id="CHEBI:57783"/>
        <dbReference type="ChEBI" id="CHEBI:58349"/>
        <dbReference type="ChEBI" id="CHEBI:537519"/>
        <dbReference type="EC" id="1.2.1.11"/>
    </reaction>
</comment>
<evidence type="ECO:0000256" key="12">
    <source>
        <dbReference type="ARBA" id="ARBA00023154"/>
    </source>
</evidence>
<evidence type="ECO:0000313" key="18">
    <source>
        <dbReference type="Proteomes" id="UP000670947"/>
    </source>
</evidence>
<evidence type="ECO:0000313" key="17">
    <source>
        <dbReference type="EMBL" id="MBO7746599.1"/>
    </source>
</evidence>
<keyword evidence="18" id="KW-1185">Reference proteome</keyword>